<sequence length="97" mass="10547">MTALHLHTPSTVPAAAFGPRPSLAERVVLRHLRSPAEIASVLHLRDEIDLSVHTAAGRQQFETLEKKETSAVSCSASNWTARRSGRSASCRWATGSR</sequence>
<dbReference type="EMBL" id="JAEDAO010000001">
    <property type="protein sequence ID" value="MBK0393360.1"/>
    <property type="molecule type" value="Genomic_DNA"/>
</dbReference>
<comment type="caution">
    <text evidence="1">The sequence shown here is derived from an EMBL/GenBank/DDBJ whole genome shotgun (WGS) entry which is preliminary data.</text>
</comment>
<proteinExistence type="predicted"/>
<dbReference type="Proteomes" id="UP000617041">
    <property type="component" value="Unassembled WGS sequence"/>
</dbReference>
<organism evidence="1 2">
    <name type="scientific">Ramlibacter algicola</name>
    <dbReference type="NCBI Taxonomy" id="2795217"/>
    <lineage>
        <taxon>Bacteria</taxon>
        <taxon>Pseudomonadati</taxon>
        <taxon>Pseudomonadota</taxon>
        <taxon>Betaproteobacteria</taxon>
        <taxon>Burkholderiales</taxon>
        <taxon>Comamonadaceae</taxon>
        <taxon>Ramlibacter</taxon>
    </lineage>
</organism>
<accession>A0A934Q1G4</accession>
<keyword evidence="2" id="KW-1185">Reference proteome</keyword>
<dbReference type="RefSeq" id="WP_200788333.1">
    <property type="nucleotide sequence ID" value="NZ_JAEDAO010000001.1"/>
</dbReference>
<gene>
    <name evidence="1" type="ORF">I8E28_12225</name>
</gene>
<evidence type="ECO:0000313" key="2">
    <source>
        <dbReference type="Proteomes" id="UP000617041"/>
    </source>
</evidence>
<reference evidence="1" key="1">
    <citation type="submission" date="2020-12" db="EMBL/GenBank/DDBJ databases">
        <title>Ramlibacter sp. nov., isolated from a freshwater alga, Cryptomonas.</title>
        <authorList>
            <person name="Kim H.M."/>
            <person name="Jeon C.O."/>
        </authorList>
    </citation>
    <scope>NUCLEOTIDE SEQUENCE</scope>
    <source>
        <strain evidence="1">CrO1</strain>
    </source>
</reference>
<protein>
    <submittedName>
        <fullName evidence="1">Uncharacterized protein</fullName>
    </submittedName>
</protein>
<evidence type="ECO:0000313" key="1">
    <source>
        <dbReference type="EMBL" id="MBK0393360.1"/>
    </source>
</evidence>
<name>A0A934Q1G4_9BURK</name>
<dbReference type="AlphaFoldDB" id="A0A934Q1G4"/>